<evidence type="ECO:0000313" key="16">
    <source>
        <dbReference type="Proteomes" id="UP000026960"/>
    </source>
</evidence>
<dbReference type="GO" id="GO:0004813">
    <property type="term" value="F:alanine-tRNA ligase activity"/>
    <property type="evidence" value="ECO:0007669"/>
    <property type="project" value="UniProtKB-EC"/>
</dbReference>
<dbReference type="PaxDb" id="65489-OBART07G09320.1"/>
<dbReference type="PRINTS" id="PR00980">
    <property type="entry name" value="TRNASYNTHALA"/>
</dbReference>
<dbReference type="InterPro" id="IPR018164">
    <property type="entry name" value="Ala-tRNA-synth_IIc_N"/>
</dbReference>
<dbReference type="InterPro" id="IPR050058">
    <property type="entry name" value="Ala-tRNA_ligase"/>
</dbReference>
<dbReference type="GO" id="GO:0046872">
    <property type="term" value="F:metal ion binding"/>
    <property type="evidence" value="ECO:0007669"/>
    <property type="project" value="UniProtKB-KW"/>
</dbReference>
<dbReference type="Pfam" id="PF04424">
    <property type="entry name" value="MINDY_DUB"/>
    <property type="match status" value="2"/>
</dbReference>
<keyword evidence="3" id="KW-0820">tRNA-binding</keyword>
<dbReference type="EnsemblPlants" id="OBART07G09320.1">
    <property type="protein sequence ID" value="OBART07G09320.1"/>
    <property type="gene ID" value="OBART07G09320"/>
</dbReference>
<keyword evidence="9" id="KW-0694">RNA-binding</keyword>
<evidence type="ECO:0000256" key="3">
    <source>
        <dbReference type="ARBA" id="ARBA00022555"/>
    </source>
</evidence>
<dbReference type="eggNOG" id="KOG0188">
    <property type="taxonomic scope" value="Eukaryota"/>
</dbReference>
<dbReference type="HOGENOM" id="CLU_005216_0_0_1"/>
<dbReference type="InterPro" id="IPR018162">
    <property type="entry name" value="Ala-tRNA-ligase_IIc_anticod-bd"/>
</dbReference>
<dbReference type="STRING" id="65489.A0A0D3GPB5"/>
<evidence type="ECO:0000313" key="15">
    <source>
        <dbReference type="EnsemblPlants" id="OBART07G09320.1"/>
    </source>
</evidence>
<evidence type="ECO:0000259" key="14">
    <source>
        <dbReference type="PROSITE" id="PS50860"/>
    </source>
</evidence>
<dbReference type="Gramene" id="OBART07G09320.1">
    <property type="protein sequence ID" value="OBART07G09320.1"/>
    <property type="gene ID" value="OBART07G09320"/>
</dbReference>
<dbReference type="GO" id="GO:0002161">
    <property type="term" value="F:aminoacyl-tRNA deacylase activity"/>
    <property type="evidence" value="ECO:0007669"/>
    <property type="project" value="TreeGrafter"/>
</dbReference>
<keyword evidence="4" id="KW-0436">Ligase</keyword>
<keyword evidence="7" id="KW-0862">Zinc</keyword>
<dbReference type="InterPro" id="IPR045864">
    <property type="entry name" value="aa-tRNA-synth_II/BPL/LPL"/>
</dbReference>
<dbReference type="PROSITE" id="PS50860">
    <property type="entry name" value="AA_TRNA_LIGASE_II_ALA"/>
    <property type="match status" value="1"/>
</dbReference>
<dbReference type="InterPro" id="IPR002318">
    <property type="entry name" value="Ala-tRNA-lgiase_IIc"/>
</dbReference>
<evidence type="ECO:0000256" key="8">
    <source>
        <dbReference type="ARBA" id="ARBA00022840"/>
    </source>
</evidence>
<dbReference type="GO" id="GO:0009507">
    <property type="term" value="C:chloroplast"/>
    <property type="evidence" value="ECO:0007669"/>
    <property type="project" value="TreeGrafter"/>
</dbReference>
<dbReference type="GO" id="GO:0000049">
    <property type="term" value="F:tRNA binding"/>
    <property type="evidence" value="ECO:0007669"/>
    <property type="project" value="UniProtKB-KW"/>
</dbReference>
<dbReference type="EC" id="6.1.1.7" evidence="2"/>
<evidence type="ECO:0000256" key="4">
    <source>
        <dbReference type="ARBA" id="ARBA00022598"/>
    </source>
</evidence>
<protein>
    <recommendedName>
        <fullName evidence="2">alanine--tRNA ligase</fullName>
        <ecNumber evidence="2">6.1.1.7</ecNumber>
    </recommendedName>
</protein>
<dbReference type="GO" id="GO:0005739">
    <property type="term" value="C:mitochondrion"/>
    <property type="evidence" value="ECO:0007669"/>
    <property type="project" value="TreeGrafter"/>
</dbReference>
<keyword evidence="8" id="KW-0067">ATP-binding</keyword>
<dbReference type="eggNOG" id="KOG2427">
    <property type="taxonomic scope" value="Eukaryota"/>
</dbReference>
<dbReference type="SUPFAM" id="SSF55681">
    <property type="entry name" value="Class II aaRS and biotin synthetases"/>
    <property type="match status" value="1"/>
</dbReference>
<dbReference type="GO" id="GO:0004843">
    <property type="term" value="F:cysteine-type deubiquitinase activity"/>
    <property type="evidence" value="ECO:0007669"/>
    <property type="project" value="InterPro"/>
</dbReference>
<evidence type="ECO:0000256" key="12">
    <source>
        <dbReference type="ARBA" id="ARBA00048300"/>
    </source>
</evidence>
<evidence type="ECO:0000256" key="10">
    <source>
        <dbReference type="ARBA" id="ARBA00022917"/>
    </source>
</evidence>
<dbReference type="GO" id="GO:0006419">
    <property type="term" value="P:alanyl-tRNA aminoacylation"/>
    <property type="evidence" value="ECO:0007669"/>
    <property type="project" value="InterPro"/>
</dbReference>
<feature type="region of interest" description="Disordered" evidence="13">
    <location>
        <begin position="1266"/>
        <end position="1290"/>
    </location>
</feature>
<keyword evidence="10" id="KW-0648">Protein biosynthesis</keyword>
<dbReference type="InterPro" id="IPR018165">
    <property type="entry name" value="Ala-tRNA-synth_IIc_core"/>
</dbReference>
<evidence type="ECO:0000256" key="2">
    <source>
        <dbReference type="ARBA" id="ARBA00013168"/>
    </source>
</evidence>
<reference evidence="15" key="2">
    <citation type="submission" date="2015-03" db="UniProtKB">
        <authorList>
            <consortium name="EnsemblPlants"/>
        </authorList>
    </citation>
    <scope>IDENTIFICATION</scope>
</reference>
<dbReference type="Proteomes" id="UP000026960">
    <property type="component" value="Chromosome 7"/>
</dbReference>
<evidence type="ECO:0000256" key="11">
    <source>
        <dbReference type="ARBA" id="ARBA00023146"/>
    </source>
</evidence>
<evidence type="ECO:0000256" key="9">
    <source>
        <dbReference type="ARBA" id="ARBA00022884"/>
    </source>
</evidence>
<dbReference type="PANTHER" id="PTHR11777:SF9">
    <property type="entry name" value="ALANINE--TRNA LIGASE, CYTOPLASMIC"/>
    <property type="match status" value="1"/>
</dbReference>
<dbReference type="Gene3D" id="3.30.930.10">
    <property type="entry name" value="Bira Bifunctional Protein, Domain 2"/>
    <property type="match status" value="1"/>
</dbReference>
<keyword evidence="5" id="KW-0479">Metal-binding</keyword>
<keyword evidence="16" id="KW-1185">Reference proteome</keyword>
<dbReference type="CDD" id="cd00673">
    <property type="entry name" value="AlaRS_core"/>
    <property type="match status" value="1"/>
</dbReference>
<accession>A0A0D3GPB5</accession>
<proteinExistence type="inferred from homology"/>
<keyword evidence="6" id="KW-0547">Nucleotide-binding</keyword>
<dbReference type="FunFam" id="3.30.930.10:FF:000011">
    <property type="entry name" value="Alanine--tRNA ligase, cytoplasmic"/>
    <property type="match status" value="1"/>
</dbReference>
<dbReference type="InterPro" id="IPR033979">
    <property type="entry name" value="MINDY_domain"/>
</dbReference>
<evidence type="ECO:0000256" key="5">
    <source>
        <dbReference type="ARBA" id="ARBA00022723"/>
    </source>
</evidence>
<name>A0A0D3GPB5_9ORYZ</name>
<dbReference type="Pfam" id="PF01411">
    <property type="entry name" value="tRNA-synt_2c"/>
    <property type="match status" value="1"/>
</dbReference>
<comment type="catalytic activity">
    <reaction evidence="12">
        <text>tRNA(Ala) + L-alanine + ATP = L-alanyl-tRNA(Ala) + AMP + diphosphate</text>
        <dbReference type="Rhea" id="RHEA:12540"/>
        <dbReference type="Rhea" id="RHEA-COMP:9657"/>
        <dbReference type="Rhea" id="RHEA-COMP:9923"/>
        <dbReference type="ChEBI" id="CHEBI:30616"/>
        <dbReference type="ChEBI" id="CHEBI:33019"/>
        <dbReference type="ChEBI" id="CHEBI:57972"/>
        <dbReference type="ChEBI" id="CHEBI:78442"/>
        <dbReference type="ChEBI" id="CHEBI:78497"/>
        <dbReference type="ChEBI" id="CHEBI:456215"/>
        <dbReference type="EC" id="6.1.1.7"/>
    </reaction>
</comment>
<feature type="domain" description="Alanyl-transfer RNA synthetases family profile" evidence="14">
    <location>
        <begin position="7"/>
        <end position="464"/>
    </location>
</feature>
<keyword evidence="11" id="KW-0030">Aminoacyl-tRNA synthetase</keyword>
<sequence>MAAPPKWPARVVRETFLSYFESKAHTRCSPSTILAAKDSPLLFADAEMNQFMPVLLGTAAQGSQLGCPGRACNSLRCIPVAVDDRHLTFTEVLGNWSFGDYFKEAIGFAWELLTKVYELEVDRIFVTYFGGDEKSGLAPDLESKHIWLKYLPSDKVLPLVNKGNFYQNGDTGPCGPCSQIYFDQIGHHDVASLLNNDDPGCIEIWNLVFFQFNKEAGGILMPSSAKHVGTGLNFEQLTSILQKKKSKFDTDILMLTIDSIRQCTGNEIQPYSGKFGPDDINEVDLAYRIVADHIRTSSFAIADGSQPGIEIARNMLRRAIYFGHQNLKAKQRFLTIGTAKIAHEMEVFYHGRQNNMTPPVIMEEEHYYRYLLLLSQNISLVSAFIESMSGDFPELLHNEKKIKDIIAEEEITFAKDKKKFKKKDSKRQKKEKNNTEQNVVVTRPPKVSYKTRTIDFFGRPTHIIHQHENGPCGLIAICNVLLLRSEIGLFLNKTEVMEDDLLSRIISRLKRCSTNGFVFSPEYALFDYLEIPVFHRWLVDQDSELASAIATSSYDELNLEVGEYISQKEAMGIKGRGDREEDEQLLRAIKLSMGDNSVTDQTRGQQLEQISYFLQGPQLTAYGLSCLHKDLEEKKPCVLFWNNHWSTVIKVNGGGSFVDSSFTPIKYAGEGASFYTDQARQIQKCLMPVFAMSHSNQESADPQWWPQGLGGKNEWDHTGRNAPAGKENTINPDIPIPYHEDLSAVEVVTEEQLPPAEITDVILPQKVHSSSSTPEVARSDQLKDAAASQTPECSIQAVPYSTPISSPQPLGRQDLQINSNDFLPFIYTQSEKMSHVFVSNSIYLVRANIEEQEKEKIIAEEERAQLLFGSFGCYDLKYWPSYPTVVCNSDVMAKSVPTVSNKRGFSSFVDKPLYISKASSEHRAQQSAFTNRFLEFLRGLLHLIHFSNNDYKFGLGNTEEPYYKGTAASMVFLDLPMMDVKFDHIKIFDNELALMICHDFERSRLDLNYAAKSFIMDFRSQLEGMFMKKFESFDNIIVRIDGLPKIDSLMSLEAFVKLPGNHFVEPRTLFATGSSLTVASGTRVGRIIATGVLQEILKAHASRNSWNGSFKRKNILVRNGCYSEISMPFHAEFSRDSMLNDYVAYFDEVISLFELKGVGCPAFFPWMRKSLLRFMPAPSPSFCDEFRHFQCFAMAQFALKRPVVRIGFLSNLYRLRRCANRQVRKTLLAILRSLSLRSDWRVIVLLHSHPILVKVYLFNKKKDKEGNGGGKTKEGNGENSKDQKGGEKTNDADYKMAKLTKYDNSANHLVIYTRHVIEHGMDPAQLESDDEVLEDEMYQLDDESIEMLSELDLLYSHYLDSQLNDMLEELFYSGMMTKELWQVFEEILDVRNMVEPL</sequence>
<dbReference type="PANTHER" id="PTHR11777">
    <property type="entry name" value="ALANYL-TRNA SYNTHETASE"/>
    <property type="match status" value="1"/>
</dbReference>
<dbReference type="SUPFAM" id="SSF101353">
    <property type="entry name" value="Putative anticodon-binding domain of alanyl-tRNA synthetase (AlaRS)"/>
    <property type="match status" value="1"/>
</dbReference>
<reference evidence="15" key="1">
    <citation type="journal article" date="2009" name="Rice">
        <title>De Novo Next Generation Sequencing of Plant Genomes.</title>
        <authorList>
            <person name="Rounsley S."/>
            <person name="Marri P.R."/>
            <person name="Yu Y."/>
            <person name="He R."/>
            <person name="Sisneros N."/>
            <person name="Goicoechea J.L."/>
            <person name="Lee S.J."/>
            <person name="Angelova A."/>
            <person name="Kudrna D."/>
            <person name="Luo M."/>
            <person name="Affourtit J."/>
            <person name="Desany B."/>
            <person name="Knight J."/>
            <person name="Niazi F."/>
            <person name="Egholm M."/>
            <person name="Wing R.A."/>
        </authorList>
    </citation>
    <scope>NUCLEOTIDE SEQUENCE [LARGE SCALE GENOMIC DNA]</scope>
    <source>
        <strain evidence="15">cv. IRGC 105608</strain>
    </source>
</reference>
<dbReference type="GO" id="GO:1990380">
    <property type="term" value="F:K48-linked deubiquitinase activity"/>
    <property type="evidence" value="ECO:0007669"/>
    <property type="project" value="InterPro"/>
</dbReference>
<evidence type="ECO:0000256" key="6">
    <source>
        <dbReference type="ARBA" id="ARBA00022741"/>
    </source>
</evidence>
<evidence type="ECO:0000256" key="1">
    <source>
        <dbReference type="ARBA" id="ARBA00008226"/>
    </source>
</evidence>
<organism evidence="15">
    <name type="scientific">Oryza barthii</name>
    <dbReference type="NCBI Taxonomy" id="65489"/>
    <lineage>
        <taxon>Eukaryota</taxon>
        <taxon>Viridiplantae</taxon>
        <taxon>Streptophyta</taxon>
        <taxon>Embryophyta</taxon>
        <taxon>Tracheophyta</taxon>
        <taxon>Spermatophyta</taxon>
        <taxon>Magnoliopsida</taxon>
        <taxon>Liliopsida</taxon>
        <taxon>Poales</taxon>
        <taxon>Poaceae</taxon>
        <taxon>BOP clade</taxon>
        <taxon>Oryzoideae</taxon>
        <taxon>Oryzeae</taxon>
        <taxon>Oryzinae</taxon>
        <taxon>Oryza</taxon>
    </lineage>
</organism>
<dbReference type="GO" id="GO:0005524">
    <property type="term" value="F:ATP binding"/>
    <property type="evidence" value="ECO:0007669"/>
    <property type="project" value="UniProtKB-KW"/>
</dbReference>
<evidence type="ECO:0000256" key="7">
    <source>
        <dbReference type="ARBA" id="ARBA00022833"/>
    </source>
</evidence>
<evidence type="ECO:0000256" key="13">
    <source>
        <dbReference type="SAM" id="MobiDB-lite"/>
    </source>
</evidence>
<comment type="similarity">
    <text evidence="1">Belongs to the class-II aminoacyl-tRNA synthetase family.</text>
</comment>